<sequence>MTFLKSPLIHPSTLGASVRRKFPVRRSWIQRIIFIRHGLLISISITIIIILILTYRLSLGSSSYNLVRFPPQVTFRCQSNYNYEIRSRFYSPQQSFNPYINQTKLDLDSKVLLFVESRYSHLGKMLIETLEATRIKFKFETLVKSLPVLTNSDKGKFAVIIFENIEKYLHMDKWNREILDKYCREYKAGIVGFIPNKEGTIPNQEITGFPITIDYNMLIRDFKVDEESTILRLTKPGYLNPGPMLHHKVNVFHSNHSSYRPVTKAYLFNPETYNIKNRTHRYSVSSEEESTSVENEKFEIFSTYEETVSTVLQDKGLFDGIQRVIFSSGFDHWINRLLFIDSLSYLSHGKLSRPLDRYILIDIDDIFVGEVGTRVKPNDVRAILEAQSRLQTIIPGFKFNLGFSGKYYHRGNQEEDEGDDMLIANAHEFWWFCHMWGHSQPHLTENITALEIRMRMNKDFAHSNNIPIDSGYSVAPHHSGVYPVHEPLYEAWKLVWNVRATSTEEYPHLRPAQLRRGFIHRGIMVLPRQTCGLYTHTIFIDKYPGGRSKLDASIFGGELFYLFIYNPINVFMTHMSNYGNDRLALYTFESVINFVKCWTNIQLSTIPPVELANKYFQMHPEESDPIWMNPCKDKRHFSLWSSNKSCSQLPDFLIIGPQKTGTTALYTFLTMHPSIRSSSQSPETFEEVQFFSGKNYFKGLDWYMNFYPPRVKNSTSQLLFFEKSATYFDGDLVPMRAHSLLPDAKIIAILINPVRRAYSWYQHARSHHDPVALNYSFYEVITADEKAPKHLRSLRNRCLNPGCYATYLEKWINFYTPSKVCFNYL</sequence>
<keyword evidence="23" id="KW-1185">Reference proteome</keyword>
<evidence type="ECO:0000256" key="4">
    <source>
        <dbReference type="ARBA" id="ARBA00010420"/>
    </source>
</evidence>
<evidence type="ECO:0000256" key="3">
    <source>
        <dbReference type="ARBA" id="ARBA00005093"/>
    </source>
</evidence>
<evidence type="ECO:0000256" key="16">
    <source>
        <dbReference type="PIRSR" id="PIRSR637359-1"/>
    </source>
</evidence>
<keyword evidence="8" id="KW-0378">Hydrolase</keyword>
<evidence type="ECO:0000313" key="23">
    <source>
        <dbReference type="Proteomes" id="UP000015104"/>
    </source>
</evidence>
<keyword evidence="7 18" id="KW-0812">Transmembrane</keyword>
<evidence type="ECO:0000256" key="2">
    <source>
        <dbReference type="ARBA" id="ARBA00004841"/>
    </source>
</evidence>
<evidence type="ECO:0000259" key="20">
    <source>
        <dbReference type="Pfam" id="PF12062"/>
    </source>
</evidence>
<dbReference type="InterPro" id="IPR037359">
    <property type="entry name" value="NST/OST"/>
</dbReference>
<dbReference type="EMBL" id="CAEY01001351">
    <property type="status" value="NOT_ANNOTATED_CDS"/>
    <property type="molecule type" value="Genomic_DNA"/>
</dbReference>
<reference evidence="22" key="2">
    <citation type="submission" date="2015-06" db="UniProtKB">
        <authorList>
            <consortium name="EnsemblMetazoa"/>
        </authorList>
    </citation>
    <scope>IDENTIFICATION</scope>
</reference>
<dbReference type="GO" id="GO:0015016">
    <property type="term" value="F:heparan sulfate N-sulfotransferase activity"/>
    <property type="evidence" value="ECO:0007669"/>
    <property type="project" value="UniProtKB-EC"/>
</dbReference>
<evidence type="ECO:0000256" key="14">
    <source>
        <dbReference type="ARBA" id="ARBA00023180"/>
    </source>
</evidence>
<keyword evidence="6" id="KW-0808">Transferase</keyword>
<comment type="similarity">
    <text evidence="4">Belongs to the sulfotransferase 1 family. NDST subfamily.</text>
</comment>
<evidence type="ECO:0000259" key="19">
    <source>
        <dbReference type="Pfam" id="PF00685"/>
    </source>
</evidence>
<evidence type="ECO:0000256" key="8">
    <source>
        <dbReference type="ARBA" id="ARBA00022801"/>
    </source>
</evidence>
<evidence type="ECO:0000256" key="1">
    <source>
        <dbReference type="ARBA" id="ARBA00004323"/>
    </source>
</evidence>
<dbReference type="GO" id="GO:0019213">
    <property type="term" value="F:deacetylase activity"/>
    <property type="evidence" value="ECO:0007669"/>
    <property type="project" value="TreeGrafter"/>
</dbReference>
<keyword evidence="12 18" id="KW-0472">Membrane</keyword>
<dbReference type="PANTHER" id="PTHR10605:SF56">
    <property type="entry name" value="BIFUNCTIONAL HEPARAN SULFATE N-DEACETYLASE_N-SULFOTRANSFERASE"/>
    <property type="match status" value="1"/>
</dbReference>
<dbReference type="Pfam" id="PF25119">
    <property type="entry name" value="HSNSD_N"/>
    <property type="match status" value="1"/>
</dbReference>
<feature type="domain" description="Heparan sulphate-N-deacetylase deacetylase" evidence="20">
    <location>
        <begin position="356"/>
        <end position="560"/>
    </location>
</feature>
<evidence type="ECO:0000259" key="21">
    <source>
        <dbReference type="Pfam" id="PF25119"/>
    </source>
</evidence>
<feature type="domain" description="Heparan sulfate-N-deacetylase N-terminal" evidence="21">
    <location>
        <begin position="108"/>
        <end position="346"/>
    </location>
</feature>
<proteinExistence type="inferred from homology"/>
<evidence type="ECO:0000256" key="6">
    <source>
        <dbReference type="ARBA" id="ARBA00022679"/>
    </source>
</evidence>
<evidence type="ECO:0000256" key="17">
    <source>
        <dbReference type="PIRSR" id="PIRSR637359-2"/>
    </source>
</evidence>
<keyword evidence="13" id="KW-1015">Disulfide bond</keyword>
<organism evidence="22 23">
    <name type="scientific">Tetranychus urticae</name>
    <name type="common">Two-spotted spider mite</name>
    <dbReference type="NCBI Taxonomy" id="32264"/>
    <lineage>
        <taxon>Eukaryota</taxon>
        <taxon>Metazoa</taxon>
        <taxon>Ecdysozoa</taxon>
        <taxon>Arthropoda</taxon>
        <taxon>Chelicerata</taxon>
        <taxon>Arachnida</taxon>
        <taxon>Acari</taxon>
        <taxon>Acariformes</taxon>
        <taxon>Trombidiformes</taxon>
        <taxon>Prostigmata</taxon>
        <taxon>Eleutherengona</taxon>
        <taxon>Raphignathae</taxon>
        <taxon>Tetranychoidea</taxon>
        <taxon>Tetranychidae</taxon>
        <taxon>Tetranychus</taxon>
    </lineage>
</organism>
<dbReference type="SUPFAM" id="SSF52540">
    <property type="entry name" value="P-loop containing nucleoside triphosphate hydrolases"/>
    <property type="match status" value="1"/>
</dbReference>
<protein>
    <recommendedName>
        <fullName evidence="5">[heparan sulfate]-glucosamine N-sulfotransferase</fullName>
        <ecNumber evidence="5">2.8.2.8</ecNumber>
    </recommendedName>
</protein>
<keyword evidence="9" id="KW-0735">Signal-anchor</keyword>
<dbReference type="eggNOG" id="KOG3703">
    <property type="taxonomic scope" value="Eukaryota"/>
</dbReference>
<dbReference type="InterPro" id="IPR021930">
    <property type="entry name" value="Heparan_SO4_deacetylase_dom"/>
</dbReference>
<feature type="domain" description="Sulfotransferase" evidence="19">
    <location>
        <begin position="650"/>
        <end position="822"/>
    </location>
</feature>
<dbReference type="AlphaFoldDB" id="T1K1D0"/>
<evidence type="ECO:0000256" key="11">
    <source>
        <dbReference type="ARBA" id="ARBA00023034"/>
    </source>
</evidence>
<keyword evidence="11" id="KW-0333">Golgi apparatus</keyword>
<name>T1K1D0_TETUR</name>
<feature type="active site" description="For sulfotransferase activity" evidence="16">
    <location>
        <position position="659"/>
    </location>
</feature>
<dbReference type="HOGENOM" id="CLU_011357_2_0_1"/>
<keyword evidence="14" id="KW-0325">Glycoprotein</keyword>
<dbReference type="InterPro" id="IPR027417">
    <property type="entry name" value="P-loop_NTPase"/>
</dbReference>
<dbReference type="Pfam" id="PF00685">
    <property type="entry name" value="Sulfotransfer_1"/>
    <property type="match status" value="1"/>
</dbReference>
<evidence type="ECO:0000256" key="12">
    <source>
        <dbReference type="ARBA" id="ARBA00023136"/>
    </source>
</evidence>
<feature type="transmembrane region" description="Helical" evidence="18">
    <location>
        <begin position="33"/>
        <end position="55"/>
    </location>
</feature>
<dbReference type="GO" id="GO:0030210">
    <property type="term" value="P:heparin proteoglycan biosynthetic process"/>
    <property type="evidence" value="ECO:0007669"/>
    <property type="project" value="UniProtKB-UniPathway"/>
</dbReference>
<keyword evidence="10 18" id="KW-1133">Transmembrane helix</keyword>
<evidence type="ECO:0000256" key="18">
    <source>
        <dbReference type="SAM" id="Phobius"/>
    </source>
</evidence>
<dbReference type="GO" id="GO:0016787">
    <property type="term" value="F:hydrolase activity"/>
    <property type="evidence" value="ECO:0007669"/>
    <property type="project" value="UniProtKB-KW"/>
</dbReference>
<evidence type="ECO:0000256" key="13">
    <source>
        <dbReference type="ARBA" id="ARBA00023157"/>
    </source>
</evidence>
<dbReference type="UniPathway" id="UPA00756"/>
<evidence type="ECO:0000256" key="10">
    <source>
        <dbReference type="ARBA" id="ARBA00022989"/>
    </source>
</evidence>
<dbReference type="InterPro" id="IPR000863">
    <property type="entry name" value="Sulfotransferase_dom"/>
</dbReference>
<reference evidence="23" key="1">
    <citation type="submission" date="2011-08" db="EMBL/GenBank/DDBJ databases">
        <authorList>
            <person name="Rombauts S."/>
        </authorList>
    </citation>
    <scope>NUCLEOTIDE SEQUENCE</scope>
    <source>
        <strain evidence="23">London</strain>
    </source>
</reference>
<dbReference type="InterPro" id="IPR056793">
    <property type="entry name" value="HSNSD_N"/>
</dbReference>
<dbReference type="PANTHER" id="PTHR10605">
    <property type="entry name" value="HEPARAN SULFATE SULFOTRANSFERASE"/>
    <property type="match status" value="1"/>
</dbReference>
<evidence type="ECO:0000256" key="7">
    <source>
        <dbReference type="ARBA" id="ARBA00022692"/>
    </source>
</evidence>
<dbReference type="Proteomes" id="UP000015104">
    <property type="component" value="Unassembled WGS sequence"/>
</dbReference>
<evidence type="ECO:0000256" key="5">
    <source>
        <dbReference type="ARBA" id="ARBA00012979"/>
    </source>
</evidence>
<dbReference type="Pfam" id="PF12062">
    <property type="entry name" value="HSNSD-CE"/>
    <property type="match status" value="1"/>
</dbReference>
<dbReference type="STRING" id="32264.T1K1D0"/>
<comment type="pathway">
    <text evidence="3">Glycan metabolism; heparan sulfate biosynthesis.</text>
</comment>
<dbReference type="Gene3D" id="3.40.50.300">
    <property type="entry name" value="P-loop containing nucleotide triphosphate hydrolases"/>
    <property type="match status" value="1"/>
</dbReference>
<feature type="binding site" evidence="17">
    <location>
        <position position="759"/>
    </location>
    <ligand>
        <name>3'-phosphoadenylyl sulfate</name>
        <dbReference type="ChEBI" id="CHEBI:58339"/>
    </ligand>
</feature>
<comment type="subcellular location">
    <subcellularLocation>
        <location evidence="1">Golgi apparatus membrane</location>
        <topology evidence="1">Single-pass type II membrane protein</topology>
    </subcellularLocation>
</comment>
<comment type="pathway">
    <text evidence="2">Glycan metabolism; heparin biosynthesis.</text>
</comment>
<dbReference type="EnsemblMetazoa" id="tetur04g00950.1">
    <property type="protein sequence ID" value="tetur04g00950.1"/>
    <property type="gene ID" value="tetur04g00950"/>
</dbReference>
<dbReference type="GO" id="GO:0015012">
    <property type="term" value="P:heparan sulfate proteoglycan biosynthetic process"/>
    <property type="evidence" value="ECO:0007669"/>
    <property type="project" value="UniProtKB-UniPathway"/>
</dbReference>
<keyword evidence="15" id="KW-0511">Multifunctional enzyme</keyword>
<dbReference type="EC" id="2.8.2.8" evidence="5"/>
<evidence type="ECO:0000256" key="15">
    <source>
        <dbReference type="ARBA" id="ARBA00023268"/>
    </source>
</evidence>
<dbReference type="GO" id="GO:0000139">
    <property type="term" value="C:Golgi membrane"/>
    <property type="evidence" value="ECO:0007669"/>
    <property type="project" value="UniProtKB-SubCell"/>
</dbReference>
<accession>T1K1D0</accession>
<evidence type="ECO:0000256" key="9">
    <source>
        <dbReference type="ARBA" id="ARBA00022968"/>
    </source>
</evidence>
<dbReference type="UniPathway" id="UPA00862"/>
<evidence type="ECO:0000313" key="22">
    <source>
        <dbReference type="EnsemblMetazoa" id="tetur04g00950.1"/>
    </source>
</evidence>